<evidence type="ECO:0000256" key="7">
    <source>
        <dbReference type="ARBA" id="ARBA00029496"/>
    </source>
</evidence>
<organism evidence="9">
    <name type="scientific">Mucochytrium quahogii</name>
    <dbReference type="NCBI Taxonomy" id="96639"/>
    <lineage>
        <taxon>Eukaryota</taxon>
        <taxon>Sar</taxon>
        <taxon>Stramenopiles</taxon>
        <taxon>Bigyra</taxon>
        <taxon>Labyrinthulomycetes</taxon>
        <taxon>Thraustochytrida</taxon>
        <taxon>Thraustochytriidae</taxon>
        <taxon>Mucochytrium</taxon>
    </lineage>
</organism>
<dbReference type="Pfam" id="PF09494">
    <property type="entry name" value="Slx4"/>
    <property type="match status" value="1"/>
</dbReference>
<evidence type="ECO:0000256" key="1">
    <source>
        <dbReference type="ARBA" id="ARBA00004123"/>
    </source>
</evidence>
<accession>A0A7S2S6P4</accession>
<dbReference type="InterPro" id="IPR008984">
    <property type="entry name" value="SMAD_FHA_dom_sf"/>
</dbReference>
<dbReference type="GO" id="GO:0006260">
    <property type="term" value="P:DNA replication"/>
    <property type="evidence" value="ECO:0007669"/>
    <property type="project" value="InterPro"/>
</dbReference>
<name>A0A7S2S6P4_9STRA</name>
<comment type="subcellular location">
    <subcellularLocation>
        <location evidence="1">Nucleus</location>
    </subcellularLocation>
</comment>
<keyword evidence="6" id="KW-0539">Nucleus</keyword>
<dbReference type="Gene3D" id="2.60.200.20">
    <property type="match status" value="1"/>
</dbReference>
<evidence type="ECO:0000256" key="4">
    <source>
        <dbReference type="ARBA" id="ARBA00023172"/>
    </source>
</evidence>
<keyword evidence="4" id="KW-0233">DNA recombination</keyword>
<dbReference type="SMART" id="SM00240">
    <property type="entry name" value="FHA"/>
    <property type="match status" value="1"/>
</dbReference>
<dbReference type="InterPro" id="IPR018574">
    <property type="entry name" value="Structure-sp_endonuc_su_Slx4"/>
</dbReference>
<dbReference type="Pfam" id="PF00498">
    <property type="entry name" value="FHA"/>
    <property type="match status" value="1"/>
</dbReference>
<dbReference type="PROSITE" id="PS50006">
    <property type="entry name" value="FHA_DOMAIN"/>
    <property type="match status" value="1"/>
</dbReference>
<gene>
    <name evidence="9" type="ORF">QSP1433_LOCUS10905</name>
</gene>
<proteinExistence type="inferred from homology"/>
<evidence type="ECO:0000256" key="2">
    <source>
        <dbReference type="ARBA" id="ARBA00006661"/>
    </source>
</evidence>
<dbReference type="GO" id="GO:0006281">
    <property type="term" value="P:DNA repair"/>
    <property type="evidence" value="ECO:0007669"/>
    <property type="project" value="UniProtKB-KW"/>
</dbReference>
<dbReference type="CDD" id="cd00060">
    <property type="entry name" value="FHA"/>
    <property type="match status" value="1"/>
</dbReference>
<dbReference type="EMBL" id="HBHK01017299">
    <property type="protein sequence ID" value="CAD9691206.1"/>
    <property type="molecule type" value="Transcribed_RNA"/>
</dbReference>
<dbReference type="GO" id="GO:0000712">
    <property type="term" value="P:resolution of meiotic recombination intermediates"/>
    <property type="evidence" value="ECO:0007669"/>
    <property type="project" value="TreeGrafter"/>
</dbReference>
<evidence type="ECO:0000256" key="5">
    <source>
        <dbReference type="ARBA" id="ARBA00023204"/>
    </source>
</evidence>
<sequence length="472" mass="52486">MGGELIELVSDSESEPEQRVISSFKHLLLKGSKGKLSGKSIRLVDGAVIGRSENPQGSVQNRSLLLADNGVSRRHCMVVKGDGEWMLQDLGSLNKTLLNRKPVSSSPSRGLRVGDVVRINANEFTLGICECLECSSTKEDLTKEDLAKDKCMVCSKPLDGVSIVEREIHINECLDAELSEKKAQKSVLSDVQIPAWTTTPPSSLHSKCFVCSLDLSAFSLEEQTIHINSCLDKNAVSNKKRMMYKKKEKTETGLIAKTRPFVPKRPSTACQLEKRIKFVDERIVDLKSYRKELEKDLEKAKQLENMEKPKDIAEAMFANVDEEIRENKQNVKKGSLWDITSACANGAQLTPSKFRTKVLAEKKLEQMSDDQLGTALEQYGMKPGNRTFMLLELAKITNQKVNIPKQDALNVAVCEAITKTLANEALYEDILLHKCVDLDSVQATLRETGVKVGRKKLATILDSHGVTYKYGV</sequence>
<reference evidence="9" key="1">
    <citation type="submission" date="2021-01" db="EMBL/GenBank/DDBJ databases">
        <authorList>
            <person name="Corre E."/>
            <person name="Pelletier E."/>
            <person name="Niang G."/>
            <person name="Scheremetjew M."/>
            <person name="Finn R."/>
            <person name="Kale V."/>
            <person name="Holt S."/>
            <person name="Cochrane G."/>
            <person name="Meng A."/>
            <person name="Brown T."/>
            <person name="Cohen L."/>
        </authorList>
    </citation>
    <scope>NUCLEOTIDE SEQUENCE</scope>
    <source>
        <strain evidence="9">NY070348D</strain>
    </source>
</reference>
<dbReference type="InterPro" id="IPR000253">
    <property type="entry name" value="FHA_dom"/>
</dbReference>
<dbReference type="GO" id="GO:0033557">
    <property type="term" value="C:Slx1-Slx4 complex"/>
    <property type="evidence" value="ECO:0007669"/>
    <property type="project" value="InterPro"/>
</dbReference>
<evidence type="ECO:0000256" key="6">
    <source>
        <dbReference type="ARBA" id="ARBA00023242"/>
    </source>
</evidence>
<evidence type="ECO:0000259" key="8">
    <source>
        <dbReference type="PROSITE" id="PS50006"/>
    </source>
</evidence>
<dbReference type="PANTHER" id="PTHR21541:SF3">
    <property type="entry name" value="STRUCTURE-SPECIFIC ENDONUCLEASE SUBUNIT SLX4"/>
    <property type="match status" value="1"/>
</dbReference>
<dbReference type="SUPFAM" id="SSF49879">
    <property type="entry name" value="SMAD/FHA domain"/>
    <property type="match status" value="1"/>
</dbReference>
<dbReference type="PANTHER" id="PTHR21541">
    <property type="entry name" value="BTB POZ DOMAIN CONTAINING 12"/>
    <property type="match status" value="1"/>
</dbReference>
<dbReference type="AlphaFoldDB" id="A0A7S2S6P4"/>
<keyword evidence="3" id="KW-0227">DNA damage</keyword>
<keyword evidence="5" id="KW-0234">DNA repair</keyword>
<evidence type="ECO:0000313" key="9">
    <source>
        <dbReference type="EMBL" id="CAD9691206.1"/>
    </source>
</evidence>
<comment type="similarity">
    <text evidence="2">Belongs to the SLX4 family.</text>
</comment>
<feature type="domain" description="FHA" evidence="8">
    <location>
        <begin position="47"/>
        <end position="103"/>
    </location>
</feature>
<evidence type="ECO:0000256" key="3">
    <source>
        <dbReference type="ARBA" id="ARBA00022763"/>
    </source>
</evidence>
<protein>
    <recommendedName>
        <fullName evidence="7">Structure-specific endonuclease subunit SLX4</fullName>
    </recommendedName>
</protein>